<dbReference type="PANTHER" id="PTHR31412">
    <property type="entry name" value="ZINC METALLOPROTEASE EGY1"/>
    <property type="match status" value="1"/>
</dbReference>
<evidence type="ECO:0000256" key="4">
    <source>
        <dbReference type="ARBA" id="ARBA00022670"/>
    </source>
</evidence>
<evidence type="ECO:0000256" key="8">
    <source>
        <dbReference type="ARBA" id="ARBA00022989"/>
    </source>
</evidence>
<evidence type="ECO:0000256" key="11">
    <source>
        <dbReference type="SAM" id="Phobius"/>
    </source>
</evidence>
<evidence type="ECO:0000256" key="6">
    <source>
        <dbReference type="ARBA" id="ARBA00022801"/>
    </source>
</evidence>
<feature type="transmembrane region" description="Helical" evidence="11">
    <location>
        <begin position="426"/>
        <end position="451"/>
    </location>
</feature>
<gene>
    <name evidence="13" type="ORF">PMH09_07900</name>
</gene>
<sequence length="497" mass="54878">MTLLFLLLLGLITYFIVQRGVASSTTTPVWVLWLVMMTPAFVWTVWIETAPEDQPPPLALTIGLFVICSLLYLYLIQLGRIRSPEESPSASPPSEEPAATPTLPPAQLNPDEEKQLQQCFPWSDYALHQTEYRGQVIVCRGQLRTESAKAYQTVQAKIKAVFGDRFLIVFQEGFEGKPFFALIPNSEWNATPSEDAKKRQQMQPLIAFGLLLFTLLTATVVGAVGFNELPPELADNSSQLWQNLHLLASGLPYAIALVTILGTHELGHYLMARRYKIKVALPCFIPIPFFVGTLGAFTQIRSPIPHRRALFDVQISGPLAGLAVTLPVLCWGLSHSEVISWSEETSLFNINSLNPTATFLLAILSKLALGDRLILDRALDLHPVAIAGFLGLAITAVSLIPVGQLDGGRVVHAMFGQRTAMVIAQITRLLILVLAFVRQEFLWWAIFLLLMPVGDEPALNDVTELDNARDMLGLITLAILVMIIVPAPVTLIQWLYG</sequence>
<dbReference type="InterPro" id="IPR044838">
    <property type="entry name" value="EGY1-like"/>
</dbReference>
<keyword evidence="7" id="KW-0809">Transit peptide</keyword>
<evidence type="ECO:0000313" key="14">
    <source>
        <dbReference type="Proteomes" id="UP001232992"/>
    </source>
</evidence>
<keyword evidence="9 11" id="KW-0472">Membrane</keyword>
<feature type="transmembrane region" description="Helical" evidence="11">
    <location>
        <begin position="346"/>
        <end position="364"/>
    </location>
</feature>
<dbReference type="CDD" id="cd06160">
    <property type="entry name" value="S2P-M50_like_2"/>
    <property type="match status" value="1"/>
</dbReference>
<comment type="subcellular location">
    <subcellularLocation>
        <location evidence="2">Membrane</location>
        <topology evidence="2">Multi-pass membrane protein</topology>
    </subcellularLocation>
</comment>
<evidence type="ECO:0000256" key="2">
    <source>
        <dbReference type="ARBA" id="ARBA00004141"/>
    </source>
</evidence>
<keyword evidence="5 11" id="KW-0812">Transmembrane</keyword>
<feature type="region of interest" description="Disordered" evidence="10">
    <location>
        <begin position="85"/>
        <end position="108"/>
    </location>
</feature>
<accession>A0ABT7BVA6</accession>
<dbReference type="EMBL" id="JAQOSQ010000006">
    <property type="protein sequence ID" value="MDJ1183115.1"/>
    <property type="molecule type" value="Genomic_DNA"/>
</dbReference>
<feature type="transmembrane region" description="Helical" evidence="11">
    <location>
        <begin position="315"/>
        <end position="334"/>
    </location>
</feature>
<evidence type="ECO:0000256" key="3">
    <source>
        <dbReference type="ARBA" id="ARBA00007931"/>
    </source>
</evidence>
<organism evidence="13 14">
    <name type="scientific">Roseofilum casamattae BLCC-M143</name>
    <dbReference type="NCBI Taxonomy" id="3022442"/>
    <lineage>
        <taxon>Bacteria</taxon>
        <taxon>Bacillati</taxon>
        <taxon>Cyanobacteriota</taxon>
        <taxon>Cyanophyceae</taxon>
        <taxon>Desertifilales</taxon>
        <taxon>Desertifilaceae</taxon>
        <taxon>Roseofilum</taxon>
        <taxon>Roseofilum casamattae</taxon>
    </lineage>
</organism>
<evidence type="ECO:0000256" key="7">
    <source>
        <dbReference type="ARBA" id="ARBA00022946"/>
    </source>
</evidence>
<keyword evidence="8 11" id="KW-1133">Transmembrane helix</keyword>
<feature type="transmembrane region" description="Helical" evidence="11">
    <location>
        <begin position="58"/>
        <end position="76"/>
    </location>
</feature>
<name>A0ABT7BVA6_9CYAN</name>
<dbReference type="RefSeq" id="WP_283757770.1">
    <property type="nucleotide sequence ID" value="NZ_JAQOSQ010000006.1"/>
</dbReference>
<feature type="domain" description="Peptidase M50" evidence="12">
    <location>
        <begin position="253"/>
        <end position="430"/>
    </location>
</feature>
<comment type="cofactor">
    <cofactor evidence="1">
        <name>Zn(2+)</name>
        <dbReference type="ChEBI" id="CHEBI:29105"/>
    </cofactor>
</comment>
<evidence type="ECO:0000256" key="5">
    <source>
        <dbReference type="ARBA" id="ARBA00022692"/>
    </source>
</evidence>
<keyword evidence="6" id="KW-0378">Hydrolase</keyword>
<dbReference type="GO" id="GO:0006508">
    <property type="term" value="P:proteolysis"/>
    <property type="evidence" value="ECO:0007669"/>
    <property type="project" value="UniProtKB-KW"/>
</dbReference>
<dbReference type="Pfam" id="PF02163">
    <property type="entry name" value="Peptidase_M50"/>
    <property type="match status" value="1"/>
</dbReference>
<proteinExistence type="inferred from homology"/>
<evidence type="ECO:0000259" key="12">
    <source>
        <dbReference type="Pfam" id="PF02163"/>
    </source>
</evidence>
<reference evidence="13 14" key="1">
    <citation type="submission" date="2023-01" db="EMBL/GenBank/DDBJ databases">
        <title>Novel diversity within Roseofilum (Cyanobacteria; Desertifilaceae) from marine benthic mats with descriptions of four novel species.</title>
        <authorList>
            <person name="Wang Y."/>
            <person name="Berthold D.E."/>
            <person name="Hu J."/>
            <person name="Lefler F.W."/>
            <person name="Laughinghouse H.D. IV."/>
        </authorList>
    </citation>
    <scope>NUCLEOTIDE SEQUENCE [LARGE SCALE GENOMIC DNA]</scope>
    <source>
        <strain evidence="13 14">BLCC-M143</strain>
    </source>
</reference>
<feature type="transmembrane region" description="Helical" evidence="11">
    <location>
        <begin position="279"/>
        <end position="300"/>
    </location>
</feature>
<feature type="transmembrane region" description="Helical" evidence="11">
    <location>
        <begin position="205"/>
        <end position="226"/>
    </location>
</feature>
<feature type="transmembrane region" description="Helical" evidence="11">
    <location>
        <begin position="471"/>
        <end position="496"/>
    </location>
</feature>
<keyword evidence="14" id="KW-1185">Reference proteome</keyword>
<comment type="similarity">
    <text evidence="3">Belongs to the peptidase M50B family.</text>
</comment>
<keyword evidence="4 13" id="KW-0645">Protease</keyword>
<protein>
    <submittedName>
        <fullName evidence="13">Site-2 protease family protein</fullName>
    </submittedName>
</protein>
<evidence type="ECO:0000256" key="10">
    <source>
        <dbReference type="SAM" id="MobiDB-lite"/>
    </source>
</evidence>
<feature type="transmembrane region" description="Helical" evidence="11">
    <location>
        <begin position="384"/>
        <end position="405"/>
    </location>
</feature>
<evidence type="ECO:0000256" key="1">
    <source>
        <dbReference type="ARBA" id="ARBA00001947"/>
    </source>
</evidence>
<feature type="transmembrane region" description="Helical" evidence="11">
    <location>
        <begin position="246"/>
        <end position="267"/>
    </location>
</feature>
<comment type="caution">
    <text evidence="13">The sequence shown here is derived from an EMBL/GenBank/DDBJ whole genome shotgun (WGS) entry which is preliminary data.</text>
</comment>
<dbReference type="GO" id="GO:0008233">
    <property type="term" value="F:peptidase activity"/>
    <property type="evidence" value="ECO:0007669"/>
    <property type="project" value="UniProtKB-KW"/>
</dbReference>
<dbReference type="InterPro" id="IPR008915">
    <property type="entry name" value="Peptidase_M50"/>
</dbReference>
<evidence type="ECO:0000256" key="9">
    <source>
        <dbReference type="ARBA" id="ARBA00023136"/>
    </source>
</evidence>
<dbReference type="Proteomes" id="UP001232992">
    <property type="component" value="Unassembled WGS sequence"/>
</dbReference>
<dbReference type="PANTHER" id="PTHR31412:SF0">
    <property type="entry name" value="ZINC METALLOPROTEASE EGY1, CHLOROPLASTIC-RELATED"/>
    <property type="match status" value="1"/>
</dbReference>
<evidence type="ECO:0000313" key="13">
    <source>
        <dbReference type="EMBL" id="MDJ1183115.1"/>
    </source>
</evidence>